<dbReference type="RefSeq" id="WP_315339720.1">
    <property type="nucleotide sequence ID" value="NZ_JAVDZE010000001.1"/>
</dbReference>
<name>A0AAE4NV67_9EURY</name>
<dbReference type="EMBL" id="JAVDZE010000001">
    <property type="protein sequence ID" value="MDV3103230.1"/>
    <property type="molecule type" value="Genomic_DNA"/>
</dbReference>
<gene>
    <name evidence="1" type="ORF">RBI02_01535</name>
</gene>
<organism evidence="1 2">
    <name type="scientific">Thermococcus waiotapuensis</name>
    <dbReference type="NCBI Taxonomy" id="90909"/>
    <lineage>
        <taxon>Archaea</taxon>
        <taxon>Methanobacteriati</taxon>
        <taxon>Methanobacteriota</taxon>
        <taxon>Thermococci</taxon>
        <taxon>Thermococcales</taxon>
        <taxon>Thermococcaceae</taxon>
        <taxon>Thermococcus</taxon>
    </lineage>
</organism>
<evidence type="ECO:0000313" key="2">
    <source>
        <dbReference type="Proteomes" id="UP001245683"/>
    </source>
</evidence>
<accession>A0AAE4NV67</accession>
<sequence length="140" mass="15829">MKKVQEALMGLLSALDPEETGLRLVGVLVARERRPAYNFSLFDVTGNEIVLMLQIGDTVVYLAFESGEEIDEDEYPELVEELVTISLPGVRNLIRAVKEENLPGPRIIYDEMSPQLKEFLYDVLMRHVSGRPVHDQTEVA</sequence>
<proteinExistence type="predicted"/>
<comment type="caution">
    <text evidence="1">The sequence shown here is derived from an EMBL/GenBank/DDBJ whole genome shotgun (WGS) entry which is preliminary data.</text>
</comment>
<dbReference type="AlphaFoldDB" id="A0AAE4NV67"/>
<dbReference type="Proteomes" id="UP001245683">
    <property type="component" value="Unassembled WGS sequence"/>
</dbReference>
<keyword evidence="2" id="KW-1185">Reference proteome</keyword>
<evidence type="ECO:0000313" key="1">
    <source>
        <dbReference type="EMBL" id="MDV3103230.1"/>
    </source>
</evidence>
<protein>
    <submittedName>
        <fullName evidence="1">Uncharacterized protein</fullName>
    </submittedName>
</protein>
<reference evidence="1 2" key="1">
    <citation type="submission" date="2023-08" db="EMBL/GenBank/DDBJ databases">
        <title>Draft genome sequence of Thermococcus waiotapuensis WT1T, a thermophilic sulphur-dependent archaeon from order Thermococcales.</title>
        <authorList>
            <person name="Manners S.H."/>
            <person name="Carere C.R."/>
            <person name="Dhami M.K."/>
            <person name="Dobson R.C.J."/>
            <person name="Stott M.B."/>
        </authorList>
    </citation>
    <scope>NUCLEOTIDE SEQUENCE [LARGE SCALE GENOMIC DNA]</scope>
    <source>
        <strain evidence="1 2">WT1</strain>
    </source>
</reference>